<evidence type="ECO:0000313" key="5">
    <source>
        <dbReference type="EMBL" id="PSR34315.1"/>
    </source>
</evidence>
<comment type="caution">
    <text evidence="5">The sequence shown here is derived from an EMBL/GenBank/DDBJ whole genome shotgun (WGS) entry which is preliminary data.</text>
</comment>
<organism evidence="5 6">
    <name type="scientific">Sulfobacillus benefaciens</name>
    <dbReference type="NCBI Taxonomy" id="453960"/>
    <lineage>
        <taxon>Bacteria</taxon>
        <taxon>Bacillati</taxon>
        <taxon>Bacillota</taxon>
        <taxon>Clostridia</taxon>
        <taxon>Eubacteriales</taxon>
        <taxon>Clostridiales Family XVII. Incertae Sedis</taxon>
        <taxon>Sulfobacillus</taxon>
    </lineage>
</organism>
<dbReference type="InterPro" id="IPR000866">
    <property type="entry name" value="AhpC/TSA"/>
</dbReference>
<dbReference type="GO" id="GO:0033554">
    <property type="term" value="P:cellular response to stress"/>
    <property type="evidence" value="ECO:0007669"/>
    <property type="project" value="TreeGrafter"/>
</dbReference>
<comment type="function">
    <text evidence="3">Thiol-specific peroxidase that catalyzes the reduction of hydrogen peroxide and organic hydroperoxides to water and alcohols, respectively. Plays a role in cell protection against oxidative stress by detoxifying peroxides.</text>
</comment>
<comment type="similarity">
    <text evidence="1">Belongs to the peroxiredoxin family. AhpC/Prx1 subfamily.</text>
</comment>
<evidence type="ECO:0000259" key="4">
    <source>
        <dbReference type="Pfam" id="PF00578"/>
    </source>
</evidence>
<evidence type="ECO:0000256" key="1">
    <source>
        <dbReference type="ARBA" id="ARBA00009796"/>
    </source>
</evidence>
<evidence type="ECO:0000256" key="2">
    <source>
        <dbReference type="ARBA" id="ARBA00023002"/>
    </source>
</evidence>
<dbReference type="Pfam" id="PF00578">
    <property type="entry name" value="AhpC-TSA"/>
    <property type="match status" value="1"/>
</dbReference>
<dbReference type="EMBL" id="PXYW01000010">
    <property type="protein sequence ID" value="PSR34315.1"/>
    <property type="molecule type" value="Genomic_DNA"/>
</dbReference>
<dbReference type="SUPFAM" id="SSF52833">
    <property type="entry name" value="Thioredoxin-like"/>
    <property type="match status" value="1"/>
</dbReference>
<feature type="domain" description="Alkyl hydroperoxide reductase subunit C/ Thiol specific antioxidant" evidence="4">
    <location>
        <begin position="1"/>
        <end position="66"/>
    </location>
</feature>
<feature type="non-terminal residue" evidence="5">
    <location>
        <position position="68"/>
    </location>
</feature>
<evidence type="ECO:0000256" key="3">
    <source>
        <dbReference type="ARBA" id="ARBA00037420"/>
    </source>
</evidence>
<keyword evidence="2" id="KW-0560">Oxidoreductase</keyword>
<accession>A0A2T2XII6</accession>
<sequence>MPAFNQALPEFNRLNTQVLGISVDSVPCNTAWEASLGNLNYPLLSDFWPHGQVAQLYGVLRTEGYAER</sequence>
<dbReference type="GO" id="GO:0005829">
    <property type="term" value="C:cytosol"/>
    <property type="evidence" value="ECO:0007669"/>
    <property type="project" value="TreeGrafter"/>
</dbReference>
<proteinExistence type="inferred from homology"/>
<dbReference type="Proteomes" id="UP000242972">
    <property type="component" value="Unassembled WGS sequence"/>
</dbReference>
<dbReference type="InterPro" id="IPR036249">
    <property type="entry name" value="Thioredoxin-like_sf"/>
</dbReference>
<dbReference type="GO" id="GO:0045454">
    <property type="term" value="P:cell redox homeostasis"/>
    <property type="evidence" value="ECO:0007669"/>
    <property type="project" value="TreeGrafter"/>
</dbReference>
<dbReference type="GO" id="GO:0006979">
    <property type="term" value="P:response to oxidative stress"/>
    <property type="evidence" value="ECO:0007669"/>
    <property type="project" value="TreeGrafter"/>
</dbReference>
<evidence type="ECO:0000313" key="6">
    <source>
        <dbReference type="Proteomes" id="UP000242972"/>
    </source>
</evidence>
<name>A0A2T2XII6_9FIRM</name>
<dbReference type="PANTHER" id="PTHR10681">
    <property type="entry name" value="THIOREDOXIN PEROXIDASE"/>
    <property type="match status" value="1"/>
</dbReference>
<dbReference type="Gene3D" id="3.40.30.10">
    <property type="entry name" value="Glutaredoxin"/>
    <property type="match status" value="1"/>
</dbReference>
<gene>
    <name evidence="5" type="ORF">C7B46_06210</name>
</gene>
<dbReference type="GO" id="GO:0008379">
    <property type="term" value="F:thioredoxin peroxidase activity"/>
    <property type="evidence" value="ECO:0007669"/>
    <property type="project" value="TreeGrafter"/>
</dbReference>
<dbReference type="AlphaFoldDB" id="A0A2T2XII6"/>
<dbReference type="InterPro" id="IPR050217">
    <property type="entry name" value="Peroxiredoxin"/>
</dbReference>
<dbReference type="GO" id="GO:0042744">
    <property type="term" value="P:hydrogen peroxide catabolic process"/>
    <property type="evidence" value="ECO:0007669"/>
    <property type="project" value="TreeGrafter"/>
</dbReference>
<dbReference type="PANTHER" id="PTHR10681:SF128">
    <property type="entry name" value="THIOREDOXIN-DEPENDENT PEROXIDE REDUCTASE, MITOCHONDRIAL"/>
    <property type="match status" value="1"/>
</dbReference>
<protein>
    <recommendedName>
        <fullName evidence="4">Alkyl hydroperoxide reductase subunit C/ Thiol specific antioxidant domain-containing protein</fullName>
    </recommendedName>
</protein>
<reference evidence="5 6" key="1">
    <citation type="journal article" date="2014" name="BMC Genomics">
        <title>Comparison of environmental and isolate Sulfobacillus genomes reveals diverse carbon, sulfur, nitrogen, and hydrogen metabolisms.</title>
        <authorList>
            <person name="Justice N.B."/>
            <person name="Norman A."/>
            <person name="Brown C.T."/>
            <person name="Singh A."/>
            <person name="Thomas B.C."/>
            <person name="Banfield J.F."/>
        </authorList>
    </citation>
    <scope>NUCLEOTIDE SEQUENCE [LARGE SCALE GENOMIC DNA]</scope>
    <source>
        <strain evidence="5">AMDSBA4</strain>
    </source>
</reference>